<dbReference type="OrthoDB" id="7464126at2759"/>
<feature type="compositionally biased region" description="Basic and acidic residues" evidence="2">
    <location>
        <begin position="884"/>
        <end position="896"/>
    </location>
</feature>
<dbReference type="GeneID" id="28767630"/>
<evidence type="ECO:0000313" key="6">
    <source>
        <dbReference type="EMBL" id="OAG05709.1"/>
    </source>
</evidence>
<dbReference type="InParanoid" id="A0A177CFV5"/>
<feature type="domain" description="Nephrocystin 3-like N-terminal" evidence="5">
    <location>
        <begin position="269"/>
        <end position="440"/>
    </location>
</feature>
<evidence type="ECO:0000259" key="4">
    <source>
        <dbReference type="Pfam" id="PF24809"/>
    </source>
</evidence>
<dbReference type="InterPro" id="IPR027417">
    <property type="entry name" value="P-loop_NTPase"/>
</dbReference>
<dbReference type="STRING" id="1460663.A0A177CFV5"/>
<dbReference type="EMBL" id="KV441552">
    <property type="protein sequence ID" value="OAG05709.1"/>
    <property type="molecule type" value="Genomic_DNA"/>
</dbReference>
<evidence type="ECO:0000313" key="7">
    <source>
        <dbReference type="Proteomes" id="UP000077069"/>
    </source>
</evidence>
<feature type="domain" description="GPI inositol-deacylase winged helix" evidence="3">
    <location>
        <begin position="561"/>
        <end position="633"/>
    </location>
</feature>
<dbReference type="AlphaFoldDB" id="A0A177CFV5"/>
<dbReference type="InterPro" id="IPR056125">
    <property type="entry name" value="DUF7708"/>
</dbReference>
<dbReference type="InterPro" id="IPR054471">
    <property type="entry name" value="GPIID_WHD"/>
</dbReference>
<evidence type="ECO:0000259" key="3">
    <source>
        <dbReference type="Pfam" id="PF22939"/>
    </source>
</evidence>
<protein>
    <submittedName>
        <fullName evidence="6">Uncharacterized protein</fullName>
    </submittedName>
</protein>
<name>A0A177CFV5_9PLEO</name>
<proteinExistence type="predicted"/>
<gene>
    <name evidence="6" type="ORF">CC84DRAFT_1244173</name>
</gene>
<dbReference type="Proteomes" id="UP000077069">
    <property type="component" value="Unassembled WGS sequence"/>
</dbReference>
<dbReference type="Pfam" id="PF24809">
    <property type="entry name" value="DUF7708"/>
    <property type="match status" value="1"/>
</dbReference>
<dbReference type="Pfam" id="PF24883">
    <property type="entry name" value="NPHP3_N"/>
    <property type="match status" value="1"/>
</dbReference>
<keyword evidence="1" id="KW-0677">Repeat</keyword>
<evidence type="ECO:0000259" key="5">
    <source>
        <dbReference type="Pfam" id="PF24883"/>
    </source>
</evidence>
<accession>A0A177CFV5</accession>
<dbReference type="RefSeq" id="XP_018036074.1">
    <property type="nucleotide sequence ID" value="XM_018184144.1"/>
</dbReference>
<reference evidence="6 7" key="1">
    <citation type="submission" date="2016-05" db="EMBL/GenBank/DDBJ databases">
        <title>Comparative analysis of secretome profiles of manganese(II)-oxidizing ascomycete fungi.</title>
        <authorList>
            <consortium name="DOE Joint Genome Institute"/>
            <person name="Zeiner C.A."/>
            <person name="Purvine S.O."/>
            <person name="Zink E.M."/>
            <person name="Wu S."/>
            <person name="Pasa-Tolic L."/>
            <person name="Chaput D.L."/>
            <person name="Haridas S."/>
            <person name="Grigoriev I.V."/>
            <person name="Santelli C.M."/>
            <person name="Hansel C.M."/>
        </authorList>
    </citation>
    <scope>NUCLEOTIDE SEQUENCE [LARGE SCALE GENOMIC DNA]</scope>
    <source>
        <strain evidence="6 7">AP3s5-JAC2a</strain>
    </source>
</reference>
<dbReference type="Pfam" id="PF22939">
    <property type="entry name" value="WHD_GPIID"/>
    <property type="match status" value="1"/>
</dbReference>
<keyword evidence="7" id="KW-1185">Reference proteome</keyword>
<dbReference type="InterPro" id="IPR056884">
    <property type="entry name" value="NPHP3-like_N"/>
</dbReference>
<dbReference type="PANTHER" id="PTHR10039:SF14">
    <property type="entry name" value="NACHT DOMAIN-CONTAINING PROTEIN"/>
    <property type="match status" value="1"/>
</dbReference>
<evidence type="ECO:0000256" key="1">
    <source>
        <dbReference type="ARBA" id="ARBA00022737"/>
    </source>
</evidence>
<evidence type="ECO:0000256" key="2">
    <source>
        <dbReference type="SAM" id="MobiDB-lite"/>
    </source>
</evidence>
<feature type="domain" description="DUF7708" evidence="4">
    <location>
        <begin position="70"/>
        <end position="205"/>
    </location>
</feature>
<dbReference type="SUPFAM" id="SSF52540">
    <property type="entry name" value="P-loop containing nucleoside triphosphate hydrolases"/>
    <property type="match status" value="1"/>
</dbReference>
<organism evidence="6 7">
    <name type="scientific">Paraphaeosphaeria sporulosa</name>
    <dbReference type="NCBI Taxonomy" id="1460663"/>
    <lineage>
        <taxon>Eukaryota</taxon>
        <taxon>Fungi</taxon>
        <taxon>Dikarya</taxon>
        <taxon>Ascomycota</taxon>
        <taxon>Pezizomycotina</taxon>
        <taxon>Dothideomycetes</taxon>
        <taxon>Pleosporomycetidae</taxon>
        <taxon>Pleosporales</taxon>
        <taxon>Massarineae</taxon>
        <taxon>Didymosphaeriaceae</taxon>
        <taxon>Paraphaeosphaeria</taxon>
    </lineage>
</organism>
<dbReference type="Gene3D" id="3.40.50.300">
    <property type="entry name" value="P-loop containing nucleotide triphosphate hydrolases"/>
    <property type="match status" value="1"/>
</dbReference>
<feature type="region of interest" description="Disordered" evidence="2">
    <location>
        <begin position="884"/>
        <end position="950"/>
    </location>
</feature>
<feature type="compositionally biased region" description="Polar residues" evidence="2">
    <location>
        <begin position="922"/>
        <end position="934"/>
    </location>
</feature>
<dbReference type="PANTHER" id="PTHR10039">
    <property type="entry name" value="AMELOGENIN"/>
    <property type="match status" value="1"/>
</dbReference>
<sequence length="950" mass="108223">MPRLAPAVSALARQTMKTAFDELERTITPADARDFRTTSLDAVRMAALELEKRMEAKQALRNMRRLKPLLDGMEHYAKVVDILCNGTPFLPWIWAPITLILRVSSEYIEAFELLMKGYARIASNLGRFERLSSEFLTNQDFQQTLAVYYADILQFHKHAYIFIRRSGWRLLFITSWGRFQRRFDNLLEDLKRHGELIDSEANSHNIVEAGRMRTEIRQWREESLDQVKRDEEERASSHFRSVLSWLKIDESEQLSICDSIFDEGSKYPGTCSWVTRHTKIRLWLQQQQTNPVVWLQGNPGTGKSVASGQIVKFIDNNGHALVLRHFCTYSHAASTKYDNIVKSLLTQLIRKNGELVAHVYQECILSKKAPTITLLEQLVGALCASTTDEPGKMRYIWIVLDGLDECEQSKQSRLLTLMNQITSRSASEGNTVCKVLISSRPSSAINKYLRRKQVVSLSDEATQLYKSIQLYASQRLLSAIKRLRQLEIEHEDISELANNVATKAHGMFLYARLVLDYVTSNIFYNPDEIRDSINRLPPSLTEFYQTILAQMIKGLDARSVDRVKTILSWVSFAKRPLKKLELLSAVTVGQGNPEVDRLVPSYILDICGPLMEERRDSTFAFIHVSVKEFLLSAQGLLSVSERTAIREHATATVTALLAGRRIFREDFDERLRLLQLVRGVHGLHVYATEFWIEYLLSDAALSNGPDVSSDLFALASRLAHELSAGRIESLPKELTAQPSDIDERLQLFQEYHPLYEQMKASLNSRSRKRLEVELFKQQDPRSVTDHSNALDAVSYMLQSYQKAVELLLNEESHPGVSAEELENFKSQFRASAFTCRLRSCPRATLGFENDSLRREHEMTHVGGHRCSVVNCQYPPFPSAKSLKNHTENVHNPDRAPKSIRHVGQLNGSNTNMTRLRMDPSHLTGSKTRVASSETPLGPLPSKSPFQELKP</sequence>